<feature type="domain" description="Type II secretion system protein GspF" evidence="7">
    <location>
        <begin position="155"/>
        <end position="277"/>
    </location>
</feature>
<keyword evidence="2" id="KW-1003">Cell membrane</keyword>
<evidence type="ECO:0000256" key="5">
    <source>
        <dbReference type="ARBA" id="ARBA00023136"/>
    </source>
</evidence>
<keyword evidence="3 6" id="KW-0812">Transmembrane</keyword>
<dbReference type="STRING" id="1122180.Lokhon_02787"/>
<dbReference type="HOGENOM" id="CLU_064305_0_1_5"/>
<dbReference type="RefSeq" id="WP_017927233.1">
    <property type="nucleotide sequence ID" value="NZ_KB822995.1"/>
</dbReference>
<dbReference type="PANTHER" id="PTHR35007:SF1">
    <property type="entry name" value="PILUS ASSEMBLY PROTEIN"/>
    <property type="match status" value="1"/>
</dbReference>
<evidence type="ECO:0000313" key="10">
    <source>
        <dbReference type="Proteomes" id="UP000025047"/>
    </source>
</evidence>
<dbReference type="InterPro" id="IPR045824">
    <property type="entry name" value="T2SS_TadB-like_N"/>
</dbReference>
<evidence type="ECO:0000259" key="8">
    <source>
        <dbReference type="Pfam" id="PF19360"/>
    </source>
</evidence>
<feature type="transmembrane region" description="Helical" evidence="6">
    <location>
        <begin position="263"/>
        <end position="282"/>
    </location>
</feature>
<evidence type="ECO:0000259" key="7">
    <source>
        <dbReference type="Pfam" id="PF00482"/>
    </source>
</evidence>
<evidence type="ECO:0000256" key="6">
    <source>
        <dbReference type="SAM" id="Phobius"/>
    </source>
</evidence>
<evidence type="ECO:0000256" key="2">
    <source>
        <dbReference type="ARBA" id="ARBA00022475"/>
    </source>
</evidence>
<keyword evidence="5 6" id="KW-0472">Membrane</keyword>
<dbReference type="Proteomes" id="UP000025047">
    <property type="component" value="Unassembled WGS sequence"/>
</dbReference>
<gene>
    <name evidence="9" type="ORF">Lokhon_02787</name>
</gene>
<feature type="domain" description="Type II secretion system protein TadB-like N-terminal" evidence="8">
    <location>
        <begin position="1"/>
        <end position="143"/>
    </location>
</feature>
<dbReference type="Pfam" id="PF00482">
    <property type="entry name" value="T2SSF"/>
    <property type="match status" value="1"/>
</dbReference>
<sequence length="322" mass="35229">MNLSAEPIIYGLVFIAVLVLVEGLYLTVFGRSISLNNRVNRRLTLLEKGGRREEVLDQLRKEMNQHLKSRRVPLYSILAHKAQRANIAFTPHQLVMLMAGLGLVAFVGLSFGTAASLPIRIAVGAAMGVGGVYVWVNHKAKKRIDMIEAQLPEAIELMVRSLRVGHPFSSAIGIVAREVPDPLGSEMGMIADEAAYGRDMSESLKIMAERLDMQDLRFLAVAVTIQRQAGGNLAEILDGLAKVVRARFRLFRRVKAITAEAKWSGMFLSGFPLAALAGINLMEPDYYAKVSGTAVFVPACFVVAGFLIVNVIVMRALVNIKV</sequence>
<dbReference type="EMBL" id="APGJ01000007">
    <property type="protein sequence ID" value="EYD71140.1"/>
    <property type="molecule type" value="Genomic_DNA"/>
</dbReference>
<evidence type="ECO:0000256" key="4">
    <source>
        <dbReference type="ARBA" id="ARBA00022989"/>
    </source>
</evidence>
<feature type="transmembrane region" description="Helical" evidence="6">
    <location>
        <begin position="117"/>
        <end position="136"/>
    </location>
</feature>
<dbReference type="GO" id="GO:0005886">
    <property type="term" value="C:plasma membrane"/>
    <property type="evidence" value="ECO:0007669"/>
    <property type="project" value="UniProtKB-SubCell"/>
</dbReference>
<evidence type="ECO:0000256" key="1">
    <source>
        <dbReference type="ARBA" id="ARBA00004651"/>
    </source>
</evidence>
<dbReference type="Gene3D" id="1.20.81.30">
    <property type="entry name" value="Type II secretion system (T2SS), domain F"/>
    <property type="match status" value="1"/>
</dbReference>
<dbReference type="eggNOG" id="COG4965">
    <property type="taxonomic scope" value="Bacteria"/>
</dbReference>
<reference evidence="9 10" key="1">
    <citation type="submission" date="2013-03" db="EMBL/GenBank/DDBJ databases">
        <authorList>
            <person name="Fiebig A."/>
            <person name="Goeker M."/>
            <person name="Klenk H.-P.P."/>
        </authorList>
    </citation>
    <scope>NUCLEOTIDE SEQUENCE [LARGE SCALE GENOMIC DNA]</scope>
    <source>
        <strain evidence="9 10">DSM 17492</strain>
    </source>
</reference>
<protein>
    <submittedName>
        <fullName evidence="9">Flp pilus assembly protein TadB</fullName>
    </submittedName>
</protein>
<keyword evidence="10" id="KW-1185">Reference proteome</keyword>
<dbReference type="Pfam" id="PF19360">
    <property type="entry name" value="TadB_TadC_N"/>
    <property type="match status" value="1"/>
</dbReference>
<organism evidence="9 10">
    <name type="scientific">Limimaricola hongkongensis DSM 17492</name>
    <dbReference type="NCBI Taxonomy" id="1122180"/>
    <lineage>
        <taxon>Bacteria</taxon>
        <taxon>Pseudomonadati</taxon>
        <taxon>Pseudomonadota</taxon>
        <taxon>Alphaproteobacteria</taxon>
        <taxon>Rhodobacterales</taxon>
        <taxon>Paracoccaceae</taxon>
        <taxon>Limimaricola</taxon>
    </lineage>
</organism>
<dbReference type="InterPro" id="IPR042094">
    <property type="entry name" value="T2SS_GspF_sf"/>
</dbReference>
<dbReference type="AlphaFoldDB" id="A0A017HA11"/>
<feature type="transmembrane region" description="Helical" evidence="6">
    <location>
        <begin position="12"/>
        <end position="33"/>
    </location>
</feature>
<comment type="subcellular location">
    <subcellularLocation>
        <location evidence="1">Cell membrane</location>
        <topology evidence="1">Multi-pass membrane protein</topology>
    </subcellularLocation>
</comment>
<name>A0A017HA11_9RHOB</name>
<evidence type="ECO:0000313" key="9">
    <source>
        <dbReference type="EMBL" id="EYD71140.1"/>
    </source>
</evidence>
<dbReference type="PATRIC" id="fig|1122180.6.peg.2767"/>
<dbReference type="OrthoDB" id="9803381at2"/>
<feature type="transmembrane region" description="Helical" evidence="6">
    <location>
        <begin position="94"/>
        <end position="111"/>
    </location>
</feature>
<dbReference type="PANTHER" id="PTHR35007">
    <property type="entry name" value="INTEGRAL MEMBRANE PROTEIN-RELATED"/>
    <property type="match status" value="1"/>
</dbReference>
<dbReference type="InterPro" id="IPR018076">
    <property type="entry name" value="T2SS_GspF_dom"/>
</dbReference>
<accession>A0A017HA11</accession>
<proteinExistence type="predicted"/>
<feature type="transmembrane region" description="Helical" evidence="6">
    <location>
        <begin position="294"/>
        <end position="318"/>
    </location>
</feature>
<evidence type="ECO:0000256" key="3">
    <source>
        <dbReference type="ARBA" id="ARBA00022692"/>
    </source>
</evidence>
<comment type="caution">
    <text evidence="9">The sequence shown here is derived from an EMBL/GenBank/DDBJ whole genome shotgun (WGS) entry which is preliminary data.</text>
</comment>
<keyword evidence="4 6" id="KW-1133">Transmembrane helix</keyword>